<organism evidence="1 2">
    <name type="scientific">Pluteus cervinus</name>
    <dbReference type="NCBI Taxonomy" id="181527"/>
    <lineage>
        <taxon>Eukaryota</taxon>
        <taxon>Fungi</taxon>
        <taxon>Dikarya</taxon>
        <taxon>Basidiomycota</taxon>
        <taxon>Agaricomycotina</taxon>
        <taxon>Agaricomycetes</taxon>
        <taxon>Agaricomycetidae</taxon>
        <taxon>Agaricales</taxon>
        <taxon>Pluteineae</taxon>
        <taxon>Pluteaceae</taxon>
        <taxon>Pluteus</taxon>
    </lineage>
</organism>
<protein>
    <submittedName>
        <fullName evidence="1">Uncharacterized protein</fullName>
    </submittedName>
</protein>
<name>A0ACD3AVH4_9AGAR</name>
<evidence type="ECO:0000313" key="2">
    <source>
        <dbReference type="Proteomes" id="UP000308600"/>
    </source>
</evidence>
<proteinExistence type="predicted"/>
<evidence type="ECO:0000313" key="1">
    <source>
        <dbReference type="EMBL" id="TFK68962.1"/>
    </source>
</evidence>
<sequence>MNLVTLPLEIVETIILASDPIEVAQLSQTCRCLYSSVYPSSPESVLWRSLFLQQPLDDPRQCVSNIGFPRKDIDWCRELQRIVRARTVLQDPSLLRPNEVVDILRTLVQLVSNVPPMFNLGDDDDPSFNLAWTAAYLRKCSFLDRDFPVDPKYSEELAQLLAYLHTLYGITRADTKPSRHVESRAYVYNLRNYRWDNEFGPFDEQGGVNWVHMQALHHVVSMHVVDVKEELEHDRIWKYQMSIPHTQIVIPRGLDLDETKDWAGVTGVWLVSFCFCDHRVLLAFNESGGGSESEPLDTSTFERPDFVEVFRTLEIHIRVTRTLYDQRHPNRPTIYFVGAMGDPSTSTINGRVQMTPDNQVQWHFVSGEQGNAIWSSEGVQVGGIRSRFGVLGSWTTIFHDPDDPVGPFWLRKVSELEESGSGLDNPLL</sequence>
<accession>A0ACD3AVH4</accession>
<gene>
    <name evidence="1" type="ORF">BDN72DRAFT_797050</name>
</gene>
<dbReference type="Proteomes" id="UP000308600">
    <property type="component" value="Unassembled WGS sequence"/>
</dbReference>
<reference evidence="1 2" key="1">
    <citation type="journal article" date="2019" name="Nat. Ecol. Evol.">
        <title>Megaphylogeny resolves global patterns of mushroom evolution.</title>
        <authorList>
            <person name="Varga T."/>
            <person name="Krizsan K."/>
            <person name="Foldi C."/>
            <person name="Dima B."/>
            <person name="Sanchez-Garcia M."/>
            <person name="Sanchez-Ramirez S."/>
            <person name="Szollosi G.J."/>
            <person name="Szarkandi J.G."/>
            <person name="Papp V."/>
            <person name="Albert L."/>
            <person name="Andreopoulos W."/>
            <person name="Angelini C."/>
            <person name="Antonin V."/>
            <person name="Barry K.W."/>
            <person name="Bougher N.L."/>
            <person name="Buchanan P."/>
            <person name="Buyck B."/>
            <person name="Bense V."/>
            <person name="Catcheside P."/>
            <person name="Chovatia M."/>
            <person name="Cooper J."/>
            <person name="Damon W."/>
            <person name="Desjardin D."/>
            <person name="Finy P."/>
            <person name="Geml J."/>
            <person name="Haridas S."/>
            <person name="Hughes K."/>
            <person name="Justo A."/>
            <person name="Karasinski D."/>
            <person name="Kautmanova I."/>
            <person name="Kiss B."/>
            <person name="Kocsube S."/>
            <person name="Kotiranta H."/>
            <person name="LaButti K.M."/>
            <person name="Lechner B.E."/>
            <person name="Liimatainen K."/>
            <person name="Lipzen A."/>
            <person name="Lukacs Z."/>
            <person name="Mihaltcheva S."/>
            <person name="Morgado L.N."/>
            <person name="Niskanen T."/>
            <person name="Noordeloos M.E."/>
            <person name="Ohm R.A."/>
            <person name="Ortiz-Santana B."/>
            <person name="Ovrebo C."/>
            <person name="Racz N."/>
            <person name="Riley R."/>
            <person name="Savchenko A."/>
            <person name="Shiryaev A."/>
            <person name="Soop K."/>
            <person name="Spirin V."/>
            <person name="Szebenyi C."/>
            <person name="Tomsovsky M."/>
            <person name="Tulloss R.E."/>
            <person name="Uehling J."/>
            <person name="Grigoriev I.V."/>
            <person name="Vagvolgyi C."/>
            <person name="Papp T."/>
            <person name="Martin F.M."/>
            <person name="Miettinen O."/>
            <person name="Hibbett D.S."/>
            <person name="Nagy L.G."/>
        </authorList>
    </citation>
    <scope>NUCLEOTIDE SEQUENCE [LARGE SCALE GENOMIC DNA]</scope>
    <source>
        <strain evidence="1 2">NL-1719</strain>
    </source>
</reference>
<keyword evidence="2" id="KW-1185">Reference proteome</keyword>
<dbReference type="EMBL" id="ML208340">
    <property type="protein sequence ID" value="TFK68962.1"/>
    <property type="molecule type" value="Genomic_DNA"/>
</dbReference>